<dbReference type="Pfam" id="PF01965">
    <property type="entry name" value="DJ-1_PfpI"/>
    <property type="match status" value="1"/>
</dbReference>
<comment type="caution">
    <text evidence="5">The sequence shown here is derived from an EMBL/GenBank/DDBJ whole genome shotgun (WGS) entry which is preliminary data.</text>
</comment>
<dbReference type="EMBL" id="REFR01000010">
    <property type="protein sequence ID" value="RMB08736.1"/>
    <property type="molecule type" value="Genomic_DNA"/>
</dbReference>
<organism evidence="5 6">
    <name type="scientific">Eilatimonas milleporae</name>
    <dbReference type="NCBI Taxonomy" id="911205"/>
    <lineage>
        <taxon>Bacteria</taxon>
        <taxon>Pseudomonadati</taxon>
        <taxon>Pseudomonadota</taxon>
        <taxon>Alphaproteobacteria</taxon>
        <taxon>Kordiimonadales</taxon>
        <taxon>Kordiimonadaceae</taxon>
        <taxon>Eilatimonas</taxon>
    </lineage>
</organism>
<dbReference type="InterPro" id="IPR018062">
    <property type="entry name" value="HTH_AraC-typ_CS"/>
</dbReference>
<dbReference type="CDD" id="cd03137">
    <property type="entry name" value="GATase1_AraC_1"/>
    <property type="match status" value="1"/>
</dbReference>
<dbReference type="Gene3D" id="1.10.10.60">
    <property type="entry name" value="Homeodomain-like"/>
    <property type="match status" value="1"/>
</dbReference>
<dbReference type="PANTHER" id="PTHR43130">
    <property type="entry name" value="ARAC-FAMILY TRANSCRIPTIONAL REGULATOR"/>
    <property type="match status" value="1"/>
</dbReference>
<evidence type="ECO:0000313" key="5">
    <source>
        <dbReference type="EMBL" id="RMB08736.1"/>
    </source>
</evidence>
<evidence type="ECO:0000256" key="2">
    <source>
        <dbReference type="ARBA" id="ARBA00023125"/>
    </source>
</evidence>
<keyword evidence="2" id="KW-0238">DNA-binding</keyword>
<dbReference type="InterPro" id="IPR018060">
    <property type="entry name" value="HTH_AraC"/>
</dbReference>
<proteinExistence type="predicted"/>
<dbReference type="GO" id="GO:0043565">
    <property type="term" value="F:sequence-specific DNA binding"/>
    <property type="evidence" value="ECO:0007669"/>
    <property type="project" value="InterPro"/>
</dbReference>
<dbReference type="InterPro" id="IPR002818">
    <property type="entry name" value="DJ-1/PfpI"/>
</dbReference>
<dbReference type="PANTHER" id="PTHR43130:SF3">
    <property type="entry name" value="HTH-TYPE TRANSCRIPTIONAL REGULATOR RV1931C"/>
    <property type="match status" value="1"/>
</dbReference>
<keyword evidence="1" id="KW-0805">Transcription regulation</keyword>
<dbReference type="InterPro" id="IPR029062">
    <property type="entry name" value="Class_I_gatase-like"/>
</dbReference>
<dbReference type="SUPFAM" id="SSF52317">
    <property type="entry name" value="Class I glutamine amidotransferase-like"/>
    <property type="match status" value="1"/>
</dbReference>
<evidence type="ECO:0000313" key="6">
    <source>
        <dbReference type="Proteomes" id="UP000271227"/>
    </source>
</evidence>
<dbReference type="SMART" id="SM00342">
    <property type="entry name" value="HTH_ARAC"/>
    <property type="match status" value="1"/>
</dbReference>
<sequence length="319" mass="34873">MSRKRTIAILFFDDVNGIDVAGPLEAFASVMLDDGSAAYDVVFWAVDELHVRAESGLAFVADCTMPGRPKADLLIVPGGRGIRQERTLAALAAWLWENSHAFGCIASICTGAYALAEAGLLDGRAVTTHWAFAADLQKRYPAIHVKPDRLFMSDGKIYSSGGVSAGMDLALDLIERDFGAQAAMKVARELVVFLRRTGTQAQFSMPLQMQSMASGKLADIGKWAAHNLHRDLSVEALAARAGLSSRQFSRRFREEFGCPPATYIKRLRLDGARSMLDQGISVFNAARVSGFQSQDGFRRAFEAEFGISPSEYQKRFHPS</sequence>
<keyword evidence="6" id="KW-1185">Reference proteome</keyword>
<evidence type="ECO:0000256" key="1">
    <source>
        <dbReference type="ARBA" id="ARBA00023015"/>
    </source>
</evidence>
<dbReference type="InParanoid" id="A0A3M0CPM9"/>
<dbReference type="InterPro" id="IPR009057">
    <property type="entry name" value="Homeodomain-like_sf"/>
</dbReference>
<dbReference type="GO" id="GO:0003700">
    <property type="term" value="F:DNA-binding transcription factor activity"/>
    <property type="evidence" value="ECO:0007669"/>
    <property type="project" value="InterPro"/>
</dbReference>
<dbReference type="Pfam" id="PF12833">
    <property type="entry name" value="HTH_18"/>
    <property type="match status" value="1"/>
</dbReference>
<dbReference type="PROSITE" id="PS00041">
    <property type="entry name" value="HTH_ARAC_FAMILY_1"/>
    <property type="match status" value="1"/>
</dbReference>
<name>A0A3M0CPM9_9PROT</name>
<accession>A0A3M0CPM9</accession>
<dbReference type="Proteomes" id="UP000271227">
    <property type="component" value="Unassembled WGS sequence"/>
</dbReference>
<dbReference type="AlphaFoldDB" id="A0A3M0CPM9"/>
<keyword evidence="3" id="KW-0804">Transcription</keyword>
<evidence type="ECO:0000256" key="3">
    <source>
        <dbReference type="ARBA" id="ARBA00023163"/>
    </source>
</evidence>
<dbReference type="Gene3D" id="3.40.50.880">
    <property type="match status" value="1"/>
</dbReference>
<dbReference type="InterPro" id="IPR052158">
    <property type="entry name" value="INH-QAR"/>
</dbReference>
<dbReference type="RefSeq" id="WP_121938071.1">
    <property type="nucleotide sequence ID" value="NZ_REFR01000010.1"/>
</dbReference>
<protein>
    <submittedName>
        <fullName evidence="5">AraC family transcriptional regulator with amidase-like domain</fullName>
    </submittedName>
</protein>
<gene>
    <name evidence="5" type="ORF">BXY39_1375</name>
</gene>
<evidence type="ECO:0000259" key="4">
    <source>
        <dbReference type="PROSITE" id="PS01124"/>
    </source>
</evidence>
<feature type="domain" description="HTH araC/xylS-type" evidence="4">
    <location>
        <begin position="218"/>
        <end position="315"/>
    </location>
</feature>
<reference evidence="5 6" key="1">
    <citation type="submission" date="2018-10" db="EMBL/GenBank/DDBJ databases">
        <title>Genomic Encyclopedia of Archaeal and Bacterial Type Strains, Phase II (KMG-II): from individual species to whole genera.</title>
        <authorList>
            <person name="Goeker M."/>
        </authorList>
    </citation>
    <scope>NUCLEOTIDE SEQUENCE [LARGE SCALE GENOMIC DNA]</scope>
    <source>
        <strain evidence="5 6">DSM 25217</strain>
    </source>
</reference>
<dbReference type="OrthoDB" id="9793422at2"/>
<dbReference type="PROSITE" id="PS01124">
    <property type="entry name" value="HTH_ARAC_FAMILY_2"/>
    <property type="match status" value="1"/>
</dbReference>
<dbReference type="SUPFAM" id="SSF46689">
    <property type="entry name" value="Homeodomain-like"/>
    <property type="match status" value="2"/>
</dbReference>